<protein>
    <submittedName>
        <fullName evidence="4">Uncharacterized protein</fullName>
    </submittedName>
</protein>
<dbReference type="InterPro" id="IPR001611">
    <property type="entry name" value="Leu-rich_rpt"/>
</dbReference>
<dbReference type="EMBL" id="JAQMWT010000675">
    <property type="protein sequence ID" value="KAJ8598369.1"/>
    <property type="molecule type" value="Genomic_DNA"/>
</dbReference>
<comment type="subcellular location">
    <subcellularLocation>
        <location evidence="1">Cytoplasm</location>
        <location evidence="1">Cytoskeleton</location>
    </subcellularLocation>
</comment>
<dbReference type="SUPFAM" id="SSF52047">
    <property type="entry name" value="RNI-like"/>
    <property type="match status" value="1"/>
</dbReference>
<dbReference type="InterPro" id="IPR052410">
    <property type="entry name" value="DRC5"/>
</dbReference>
<evidence type="ECO:0000313" key="4">
    <source>
        <dbReference type="EMBL" id="KAJ8598369.1"/>
    </source>
</evidence>
<comment type="caution">
    <text evidence="4">The sequence shown here is derived from an EMBL/GenBank/DDBJ whole genome shotgun (WGS) entry which is preliminary data.</text>
</comment>
<evidence type="ECO:0000256" key="3">
    <source>
        <dbReference type="ARBA" id="ARBA00023212"/>
    </source>
</evidence>
<proteinExistence type="predicted"/>
<dbReference type="PANTHER" id="PTHR24107">
    <property type="entry name" value="YNEIN REGULATORY COMPLEX SUBUNIT 5"/>
    <property type="match status" value="1"/>
</dbReference>
<keyword evidence="2" id="KW-0963">Cytoplasm</keyword>
<accession>A0AAD7U703</accession>
<dbReference type="AlphaFoldDB" id="A0AAD7U703"/>
<keyword evidence="5" id="KW-1185">Reference proteome</keyword>
<dbReference type="Pfam" id="PF13516">
    <property type="entry name" value="LRR_6"/>
    <property type="match status" value="1"/>
</dbReference>
<evidence type="ECO:0000256" key="2">
    <source>
        <dbReference type="ARBA" id="ARBA00022490"/>
    </source>
</evidence>
<evidence type="ECO:0000256" key="1">
    <source>
        <dbReference type="ARBA" id="ARBA00004245"/>
    </source>
</evidence>
<evidence type="ECO:0000313" key="5">
    <source>
        <dbReference type="Proteomes" id="UP001230188"/>
    </source>
</evidence>
<keyword evidence="3" id="KW-0206">Cytoskeleton</keyword>
<dbReference type="SMART" id="SM00368">
    <property type="entry name" value="LRR_RI"/>
    <property type="match status" value="3"/>
</dbReference>
<dbReference type="PANTHER" id="PTHR24107:SF2">
    <property type="entry name" value="NLR FAMILY CARD DOMAIN CONTAINING 3"/>
    <property type="match status" value="1"/>
</dbReference>
<reference evidence="4" key="1">
    <citation type="submission" date="2023-01" db="EMBL/GenBank/DDBJ databases">
        <title>Metagenome sequencing of chrysophaentin producing Chrysophaeum taylorii.</title>
        <authorList>
            <person name="Davison J."/>
            <person name="Bewley C."/>
        </authorList>
    </citation>
    <scope>NUCLEOTIDE SEQUENCE</scope>
    <source>
        <strain evidence="4">NIES-1699</strain>
    </source>
</reference>
<dbReference type="Proteomes" id="UP001230188">
    <property type="component" value="Unassembled WGS sequence"/>
</dbReference>
<gene>
    <name evidence="4" type="ORF">CTAYLR_002963</name>
</gene>
<dbReference type="Gene3D" id="3.80.10.10">
    <property type="entry name" value="Ribonuclease Inhibitor"/>
    <property type="match status" value="1"/>
</dbReference>
<sequence>MLVEVDVANKSLGLEGLRRLCASLPASLERLDVSGNRCGPEGAALLCELRSLRYLKTARNALRDEGVTVFAKEAFLEIRTLDLRQNEITVRCVASLARGLRETKSLAALDLRGNALPRESLWVFGDAVKKKKNTIYFYGLPVRPTPRLYALCG</sequence>
<dbReference type="GO" id="GO:0005856">
    <property type="term" value="C:cytoskeleton"/>
    <property type="evidence" value="ECO:0007669"/>
    <property type="project" value="UniProtKB-SubCell"/>
</dbReference>
<name>A0AAD7U703_9STRA</name>
<organism evidence="4 5">
    <name type="scientific">Chrysophaeum taylorii</name>
    <dbReference type="NCBI Taxonomy" id="2483200"/>
    <lineage>
        <taxon>Eukaryota</taxon>
        <taxon>Sar</taxon>
        <taxon>Stramenopiles</taxon>
        <taxon>Ochrophyta</taxon>
        <taxon>Pelagophyceae</taxon>
        <taxon>Pelagomonadales</taxon>
        <taxon>Pelagomonadaceae</taxon>
        <taxon>Chrysophaeum</taxon>
    </lineage>
</organism>
<dbReference type="InterPro" id="IPR032675">
    <property type="entry name" value="LRR_dom_sf"/>
</dbReference>